<reference evidence="2" key="2">
    <citation type="submission" date="2018-03" db="EMBL/GenBank/DDBJ databases">
        <title>The Triticum urartu genome reveals the dynamic nature of wheat genome evolution.</title>
        <authorList>
            <person name="Ling H."/>
            <person name="Ma B."/>
            <person name="Shi X."/>
            <person name="Liu H."/>
            <person name="Dong L."/>
            <person name="Sun H."/>
            <person name="Cao Y."/>
            <person name="Gao Q."/>
            <person name="Zheng S."/>
            <person name="Li Y."/>
            <person name="Yu Y."/>
            <person name="Du H."/>
            <person name="Qi M."/>
            <person name="Li Y."/>
            <person name="Yu H."/>
            <person name="Cui Y."/>
            <person name="Wang N."/>
            <person name="Chen C."/>
            <person name="Wu H."/>
            <person name="Zhao Y."/>
            <person name="Zhang J."/>
            <person name="Li Y."/>
            <person name="Zhou W."/>
            <person name="Zhang B."/>
            <person name="Hu W."/>
            <person name="Eijk M."/>
            <person name="Tang J."/>
            <person name="Witsenboer H."/>
            <person name="Zhao S."/>
            <person name="Li Z."/>
            <person name="Zhang A."/>
            <person name="Wang D."/>
            <person name="Liang C."/>
        </authorList>
    </citation>
    <scope>NUCLEOTIDE SEQUENCE [LARGE SCALE GENOMIC DNA]</scope>
    <source>
        <strain evidence="2">cv. G1812</strain>
    </source>
</reference>
<dbReference type="Gramene" id="TuG1812G0200003584.01.T08">
    <property type="protein sequence ID" value="TuG1812G0200003584.01.T08.cds320445"/>
    <property type="gene ID" value="TuG1812G0200003584.01"/>
</dbReference>
<evidence type="ECO:0000313" key="2">
    <source>
        <dbReference type="EnsemblPlants" id="TuG1812G0200003584.01.T08.cds320445"/>
    </source>
</evidence>
<feature type="region of interest" description="Disordered" evidence="1">
    <location>
        <begin position="1"/>
        <end position="22"/>
    </location>
</feature>
<evidence type="ECO:0000256" key="1">
    <source>
        <dbReference type="SAM" id="MobiDB-lite"/>
    </source>
</evidence>
<reference evidence="2" key="3">
    <citation type="submission" date="2022-06" db="UniProtKB">
        <authorList>
            <consortium name="EnsemblPlants"/>
        </authorList>
    </citation>
    <scope>IDENTIFICATION</scope>
</reference>
<dbReference type="Proteomes" id="UP000015106">
    <property type="component" value="Chromosome 2"/>
</dbReference>
<dbReference type="AlphaFoldDB" id="A0A8R7PG13"/>
<evidence type="ECO:0000313" key="3">
    <source>
        <dbReference type="Proteomes" id="UP000015106"/>
    </source>
</evidence>
<gene>
    <name evidence="2" type="primary">LOC125538428</name>
</gene>
<proteinExistence type="predicted"/>
<dbReference type="EnsemblPlants" id="TuG1812G0200003584.01.T08">
    <property type="protein sequence ID" value="TuG1812G0200003584.01.T08.cds320445"/>
    <property type="gene ID" value="TuG1812G0200003584.01"/>
</dbReference>
<organism evidence="2 3">
    <name type="scientific">Triticum urartu</name>
    <name type="common">Red wild einkorn</name>
    <name type="synonym">Crithodium urartu</name>
    <dbReference type="NCBI Taxonomy" id="4572"/>
    <lineage>
        <taxon>Eukaryota</taxon>
        <taxon>Viridiplantae</taxon>
        <taxon>Streptophyta</taxon>
        <taxon>Embryophyta</taxon>
        <taxon>Tracheophyta</taxon>
        <taxon>Spermatophyta</taxon>
        <taxon>Magnoliopsida</taxon>
        <taxon>Liliopsida</taxon>
        <taxon>Poales</taxon>
        <taxon>Poaceae</taxon>
        <taxon>BOP clade</taxon>
        <taxon>Pooideae</taxon>
        <taxon>Triticodae</taxon>
        <taxon>Triticeae</taxon>
        <taxon>Triticinae</taxon>
        <taxon>Triticum</taxon>
    </lineage>
</organism>
<name>A0A8R7PG13_TRIUA</name>
<accession>A0A8R7PG13</accession>
<sequence length="62" mass="6802">MWPSWSNADSQDSAENGIQKTSHEYGNVLMSSNKRLSRKCDNAIVLLDMVVAMSQAQTVGVT</sequence>
<protein>
    <submittedName>
        <fullName evidence="2">Uncharacterized protein</fullName>
    </submittedName>
</protein>
<keyword evidence="3" id="KW-1185">Reference proteome</keyword>
<reference evidence="3" key="1">
    <citation type="journal article" date="2013" name="Nature">
        <title>Draft genome of the wheat A-genome progenitor Triticum urartu.</title>
        <authorList>
            <person name="Ling H.Q."/>
            <person name="Zhao S."/>
            <person name="Liu D."/>
            <person name="Wang J."/>
            <person name="Sun H."/>
            <person name="Zhang C."/>
            <person name="Fan H."/>
            <person name="Li D."/>
            <person name="Dong L."/>
            <person name="Tao Y."/>
            <person name="Gao C."/>
            <person name="Wu H."/>
            <person name="Li Y."/>
            <person name="Cui Y."/>
            <person name="Guo X."/>
            <person name="Zheng S."/>
            <person name="Wang B."/>
            <person name="Yu K."/>
            <person name="Liang Q."/>
            <person name="Yang W."/>
            <person name="Lou X."/>
            <person name="Chen J."/>
            <person name="Feng M."/>
            <person name="Jian J."/>
            <person name="Zhang X."/>
            <person name="Luo G."/>
            <person name="Jiang Y."/>
            <person name="Liu J."/>
            <person name="Wang Z."/>
            <person name="Sha Y."/>
            <person name="Zhang B."/>
            <person name="Wu H."/>
            <person name="Tang D."/>
            <person name="Shen Q."/>
            <person name="Xue P."/>
            <person name="Zou S."/>
            <person name="Wang X."/>
            <person name="Liu X."/>
            <person name="Wang F."/>
            <person name="Yang Y."/>
            <person name="An X."/>
            <person name="Dong Z."/>
            <person name="Zhang K."/>
            <person name="Zhang X."/>
            <person name="Luo M.C."/>
            <person name="Dvorak J."/>
            <person name="Tong Y."/>
            <person name="Wang J."/>
            <person name="Yang H."/>
            <person name="Li Z."/>
            <person name="Wang D."/>
            <person name="Zhang A."/>
            <person name="Wang J."/>
        </authorList>
    </citation>
    <scope>NUCLEOTIDE SEQUENCE</scope>
    <source>
        <strain evidence="3">cv. G1812</strain>
    </source>
</reference>
<feature type="compositionally biased region" description="Polar residues" evidence="1">
    <location>
        <begin position="1"/>
        <end position="20"/>
    </location>
</feature>